<keyword evidence="2" id="KW-1185">Reference proteome</keyword>
<comment type="caution">
    <text evidence="1">The sequence shown here is derived from an EMBL/GenBank/DDBJ whole genome shotgun (WGS) entry which is preliminary data.</text>
</comment>
<dbReference type="Pfam" id="PF13414">
    <property type="entry name" value="TPR_11"/>
    <property type="match status" value="1"/>
</dbReference>
<dbReference type="EMBL" id="JACJTC010000027">
    <property type="protein sequence ID" value="MBD2615491.1"/>
    <property type="molecule type" value="Genomic_DNA"/>
</dbReference>
<reference evidence="1 2" key="1">
    <citation type="journal article" date="2020" name="ISME J.">
        <title>Comparative genomics reveals insights into cyanobacterial evolution and habitat adaptation.</title>
        <authorList>
            <person name="Chen M.Y."/>
            <person name="Teng W.K."/>
            <person name="Zhao L."/>
            <person name="Hu C.X."/>
            <person name="Zhou Y.K."/>
            <person name="Han B.P."/>
            <person name="Song L.R."/>
            <person name="Shu W.S."/>
        </authorList>
    </citation>
    <scope>NUCLEOTIDE SEQUENCE [LARGE SCALE GENOMIC DNA]</scope>
    <source>
        <strain evidence="1 2">FACHB-252</strain>
    </source>
</reference>
<name>A0ABR8HI13_NOSPU</name>
<protein>
    <submittedName>
        <fullName evidence="1">Tetratricopeptide repeat protein</fullName>
    </submittedName>
</protein>
<dbReference type="InterPro" id="IPR011990">
    <property type="entry name" value="TPR-like_helical_dom_sf"/>
</dbReference>
<proteinExistence type="predicted"/>
<sequence>MRQQDYKGAIADYSEVIRLQPDDTDAYYNRA</sequence>
<dbReference type="Gene3D" id="1.25.40.10">
    <property type="entry name" value="Tetratricopeptide repeat domain"/>
    <property type="match status" value="1"/>
</dbReference>
<dbReference type="SUPFAM" id="SSF48452">
    <property type="entry name" value="TPR-like"/>
    <property type="match status" value="1"/>
</dbReference>
<dbReference type="Proteomes" id="UP000606396">
    <property type="component" value="Unassembled WGS sequence"/>
</dbReference>
<evidence type="ECO:0000313" key="1">
    <source>
        <dbReference type="EMBL" id="MBD2615491.1"/>
    </source>
</evidence>
<evidence type="ECO:0000313" key="2">
    <source>
        <dbReference type="Proteomes" id="UP000606396"/>
    </source>
</evidence>
<accession>A0ABR8HI13</accession>
<gene>
    <name evidence="1" type="ORF">H6G94_30280</name>
</gene>
<organism evidence="1 2">
    <name type="scientific">Nostoc punctiforme FACHB-252</name>
    <dbReference type="NCBI Taxonomy" id="1357509"/>
    <lineage>
        <taxon>Bacteria</taxon>
        <taxon>Bacillati</taxon>
        <taxon>Cyanobacteriota</taxon>
        <taxon>Cyanophyceae</taxon>
        <taxon>Nostocales</taxon>
        <taxon>Nostocaceae</taxon>
        <taxon>Nostoc</taxon>
    </lineage>
</organism>